<evidence type="ECO:0000259" key="11">
    <source>
        <dbReference type="PROSITE" id="PS50011"/>
    </source>
</evidence>
<dbReference type="InterPro" id="IPR000719">
    <property type="entry name" value="Prot_kinase_dom"/>
</dbReference>
<evidence type="ECO:0000256" key="5">
    <source>
        <dbReference type="ARBA" id="ARBA00022840"/>
    </source>
</evidence>
<protein>
    <recommendedName>
        <fullName evidence="11">Protein kinase domain-containing protein</fullName>
    </recommendedName>
</protein>
<keyword evidence="2" id="KW-0808">Transferase</keyword>
<feature type="region of interest" description="Disordered" evidence="10">
    <location>
        <begin position="136"/>
        <end position="170"/>
    </location>
</feature>
<gene>
    <name evidence="12" type="ORF">PHYBOEH_002659</name>
</gene>
<feature type="region of interest" description="Disordered" evidence="10">
    <location>
        <begin position="522"/>
        <end position="547"/>
    </location>
</feature>
<feature type="compositionally biased region" description="Basic and acidic residues" evidence="10">
    <location>
        <begin position="274"/>
        <end position="286"/>
    </location>
</feature>
<evidence type="ECO:0000256" key="1">
    <source>
        <dbReference type="ARBA" id="ARBA00022527"/>
    </source>
</evidence>
<dbReference type="FunFam" id="3.30.200.20:FF:000042">
    <property type="entry name" value="Aurora kinase A"/>
    <property type="match status" value="1"/>
</dbReference>
<name>A0A8T1WQ82_9STRA</name>
<keyword evidence="5 7" id="KW-0067">ATP-binding</keyword>
<dbReference type="GO" id="GO:0005524">
    <property type="term" value="F:ATP binding"/>
    <property type="evidence" value="ECO:0007669"/>
    <property type="project" value="UniProtKB-UniRule"/>
</dbReference>
<dbReference type="InterPro" id="IPR030616">
    <property type="entry name" value="Aur-like"/>
</dbReference>
<evidence type="ECO:0000256" key="7">
    <source>
        <dbReference type="PIRSR" id="PIRSR630616-2"/>
    </source>
</evidence>
<feature type="domain" description="Protein kinase" evidence="11">
    <location>
        <begin position="387"/>
        <end position="682"/>
    </location>
</feature>
<feature type="compositionally biased region" description="Low complexity" evidence="10">
    <location>
        <begin position="216"/>
        <end position="230"/>
    </location>
</feature>
<proteinExistence type="predicted"/>
<evidence type="ECO:0000256" key="4">
    <source>
        <dbReference type="ARBA" id="ARBA00022777"/>
    </source>
</evidence>
<evidence type="ECO:0000256" key="10">
    <source>
        <dbReference type="SAM" id="MobiDB-lite"/>
    </source>
</evidence>
<comment type="caution">
    <text evidence="12">The sequence shown here is derived from an EMBL/GenBank/DDBJ whole genome shotgun (WGS) entry which is preliminary data.</text>
</comment>
<feature type="active site" description="Proton acceptor" evidence="6">
    <location>
        <position position="510"/>
    </location>
</feature>
<sequence length="689" mass="76366">MRGDGGVVLPPNVFAKLPSYNPFVGTFHHAPSAGNRGAVYFSSDIVDMAELEERKKFRHHPLTGIFHSLPGYYDPLHKLSACRRAMAADSIFSDTESMRSFVAMDITDSEDFVSLQQPKQASRMYSDSRCIANVEMSRPRRFSDGDADPFFAGNKATSPNSKKDGALDLDESTDSDIDEVLAALEHQAPLDLAAQSKNDVSGLPPRRLSHPKTRKSSGNSSTSTESEGSSPLRHFVSETHERAELGKSAGCSELTDGFISTGKGIFRKVGFRSSLHERPGEKDKGKAGASSTVRPGLHRSLSEGDSDDDFNNEYTQAAPKIPANPFVARRLDDGEKLRIMAIHRTGRRDSLALKAKDDSYGSDSDDEFNHPKPYFIHEKAVTEQYELVGEDQLGDGSYAVVKPAIRRVNGKEVAIKQIHKRFLRDEAAKNAVSREIEIHLRLRHKHIVRLHEVYETPDFLYLVMAKATKGNLKALMQRKRQLSESLSGKLSQQIVRGVLFLHDMGVLHCDLKPDNILLSDAKMSNADNGDSNSPANGRRSPPKSALDPHADVKVCDYQIELCDFGLSVKVPDVRFYKFTGDVHKVPFTGVTGTSGYIAPELLMKQSYGKPVDMWSVGIIIFEMLTGYQPFYPPHVCIEEDADFSDRVWKTISANAKNLVEGLLQRDPAKRLTAAEALAHPWFESAMFAI</sequence>
<dbReference type="GO" id="GO:0004674">
    <property type="term" value="F:protein serine/threonine kinase activity"/>
    <property type="evidence" value="ECO:0007669"/>
    <property type="project" value="UniProtKB-KW"/>
</dbReference>
<feature type="region of interest" description="Disordered" evidence="10">
    <location>
        <begin position="193"/>
        <end position="233"/>
    </location>
</feature>
<feature type="binding site" evidence="7">
    <location>
        <position position="563"/>
    </location>
    <ligand>
        <name>ATP</name>
        <dbReference type="ChEBI" id="CHEBI:30616"/>
    </ligand>
</feature>
<feature type="cross-link" description="Glycyl lysine isopeptide (Lys-Gly) (interchain with G-Cter in SUMO2)" evidence="8">
    <location>
        <position position="512"/>
    </location>
</feature>
<dbReference type="PROSITE" id="PS50011">
    <property type="entry name" value="PROTEIN_KINASE_DOM"/>
    <property type="match status" value="1"/>
</dbReference>
<dbReference type="AlphaFoldDB" id="A0A8T1WQ82"/>
<keyword evidence="13" id="KW-1185">Reference proteome</keyword>
<organism evidence="12 13">
    <name type="scientific">Phytophthora boehmeriae</name>
    <dbReference type="NCBI Taxonomy" id="109152"/>
    <lineage>
        <taxon>Eukaryota</taxon>
        <taxon>Sar</taxon>
        <taxon>Stramenopiles</taxon>
        <taxon>Oomycota</taxon>
        <taxon>Peronosporomycetes</taxon>
        <taxon>Peronosporales</taxon>
        <taxon>Peronosporaceae</taxon>
        <taxon>Phytophthora</taxon>
    </lineage>
</organism>
<dbReference type="Proteomes" id="UP000693981">
    <property type="component" value="Unassembled WGS sequence"/>
</dbReference>
<dbReference type="EMBL" id="JAGDFL010000169">
    <property type="protein sequence ID" value="KAG7396162.1"/>
    <property type="molecule type" value="Genomic_DNA"/>
</dbReference>
<evidence type="ECO:0000256" key="9">
    <source>
        <dbReference type="PROSITE-ProRule" id="PRU10141"/>
    </source>
</evidence>
<evidence type="ECO:0000256" key="3">
    <source>
        <dbReference type="ARBA" id="ARBA00022741"/>
    </source>
</evidence>
<dbReference type="InterPro" id="IPR008271">
    <property type="entry name" value="Ser/Thr_kinase_AS"/>
</dbReference>
<evidence type="ECO:0000256" key="8">
    <source>
        <dbReference type="PIRSR" id="PIRSR630616-3"/>
    </source>
</evidence>
<dbReference type="Pfam" id="PF00069">
    <property type="entry name" value="Pkinase"/>
    <property type="match status" value="1"/>
</dbReference>
<evidence type="ECO:0000256" key="6">
    <source>
        <dbReference type="PIRSR" id="PIRSR630616-1"/>
    </source>
</evidence>
<dbReference type="PROSITE" id="PS00107">
    <property type="entry name" value="PROTEIN_KINASE_ATP"/>
    <property type="match status" value="1"/>
</dbReference>
<dbReference type="OrthoDB" id="1738954at2759"/>
<accession>A0A8T1WQ82</accession>
<evidence type="ECO:0000256" key="2">
    <source>
        <dbReference type="ARBA" id="ARBA00022679"/>
    </source>
</evidence>
<dbReference type="SMART" id="SM00220">
    <property type="entry name" value="S_TKc"/>
    <property type="match status" value="1"/>
</dbReference>
<evidence type="ECO:0000313" key="12">
    <source>
        <dbReference type="EMBL" id="KAG7396162.1"/>
    </source>
</evidence>
<dbReference type="InterPro" id="IPR017441">
    <property type="entry name" value="Protein_kinase_ATP_BS"/>
</dbReference>
<dbReference type="PROSITE" id="PS00108">
    <property type="entry name" value="PROTEIN_KINASE_ST"/>
    <property type="match status" value="1"/>
</dbReference>
<keyword evidence="4" id="KW-0418">Kinase</keyword>
<keyword evidence="1" id="KW-0723">Serine/threonine-protein kinase</keyword>
<reference evidence="12" key="1">
    <citation type="submission" date="2021-02" db="EMBL/GenBank/DDBJ databases">
        <authorList>
            <person name="Palmer J.M."/>
        </authorList>
    </citation>
    <scope>NUCLEOTIDE SEQUENCE</scope>
    <source>
        <strain evidence="12">SCRP23</strain>
    </source>
</reference>
<keyword evidence="3 7" id="KW-0547">Nucleotide-binding</keyword>
<feature type="compositionally biased region" description="Polar residues" evidence="10">
    <location>
        <begin position="525"/>
        <end position="535"/>
    </location>
</feature>
<feature type="binding site" evidence="7 9">
    <location>
        <position position="416"/>
    </location>
    <ligand>
        <name>ATP</name>
        <dbReference type="ChEBI" id="CHEBI:30616"/>
    </ligand>
</feature>
<evidence type="ECO:0000313" key="13">
    <source>
        <dbReference type="Proteomes" id="UP000693981"/>
    </source>
</evidence>
<dbReference type="PANTHER" id="PTHR24350">
    <property type="entry name" value="SERINE/THREONINE-PROTEIN KINASE IAL-RELATED"/>
    <property type="match status" value="1"/>
</dbReference>
<feature type="region of interest" description="Disordered" evidence="10">
    <location>
        <begin position="274"/>
        <end position="318"/>
    </location>
</feature>